<evidence type="ECO:0000256" key="2">
    <source>
        <dbReference type="ARBA" id="ARBA00004651"/>
    </source>
</evidence>
<keyword evidence="7 9" id="KW-0472">Membrane</keyword>
<keyword evidence="10" id="KW-0732">Signal</keyword>
<comment type="caution">
    <text evidence="12">The sequence shown here is derived from an EMBL/GenBank/DDBJ whole genome shotgun (WGS) entry which is preliminary data.</text>
</comment>
<comment type="subcellular location">
    <subcellularLocation>
        <location evidence="2">Cell membrane</location>
        <topology evidence="2">Multi-pass membrane protein</topology>
    </subcellularLocation>
</comment>
<dbReference type="InterPro" id="IPR028250">
    <property type="entry name" value="DsbDN"/>
</dbReference>
<dbReference type="PROSITE" id="PS51352">
    <property type="entry name" value="THIOREDOXIN_2"/>
    <property type="match status" value="1"/>
</dbReference>
<evidence type="ECO:0000256" key="9">
    <source>
        <dbReference type="SAM" id="Phobius"/>
    </source>
</evidence>
<dbReference type="InterPro" id="IPR003834">
    <property type="entry name" value="Cyt_c_assmbl_TM_dom"/>
</dbReference>
<dbReference type="Pfam" id="PF13098">
    <property type="entry name" value="Thioredoxin_2"/>
    <property type="match status" value="1"/>
</dbReference>
<dbReference type="InterPro" id="IPR036249">
    <property type="entry name" value="Thioredoxin-like_sf"/>
</dbReference>
<dbReference type="InterPro" id="IPR013766">
    <property type="entry name" value="Thioredoxin_domain"/>
</dbReference>
<evidence type="ECO:0000256" key="5">
    <source>
        <dbReference type="ARBA" id="ARBA00022748"/>
    </source>
</evidence>
<feature type="domain" description="Thioredoxin" evidence="11">
    <location>
        <begin position="464"/>
        <end position="600"/>
    </location>
</feature>
<dbReference type="Pfam" id="PF02683">
    <property type="entry name" value="DsbD_TM"/>
    <property type="match status" value="1"/>
</dbReference>
<dbReference type="Gene3D" id="3.40.30.10">
    <property type="entry name" value="Glutaredoxin"/>
    <property type="match status" value="1"/>
</dbReference>
<keyword evidence="5" id="KW-0201">Cytochrome c-type biogenesis</keyword>
<dbReference type="RefSeq" id="WP_156710863.1">
    <property type="nucleotide sequence ID" value="NZ_WPHG01000001.1"/>
</dbReference>
<dbReference type="PANTHER" id="PTHR32234:SF0">
    <property type="entry name" value="THIOL:DISULFIDE INTERCHANGE PROTEIN DSBD"/>
    <property type="match status" value="1"/>
</dbReference>
<dbReference type="GO" id="GO:0005886">
    <property type="term" value="C:plasma membrane"/>
    <property type="evidence" value="ECO:0007669"/>
    <property type="project" value="UniProtKB-SubCell"/>
</dbReference>
<dbReference type="PROSITE" id="PS00194">
    <property type="entry name" value="THIOREDOXIN_1"/>
    <property type="match status" value="1"/>
</dbReference>
<gene>
    <name evidence="12" type="primary">dsbD</name>
    <name evidence="12" type="ORF">GN330_01800</name>
</gene>
<keyword evidence="4 9" id="KW-0812">Transmembrane</keyword>
<feature type="transmembrane region" description="Helical" evidence="9">
    <location>
        <begin position="267"/>
        <end position="291"/>
    </location>
</feature>
<reference evidence="12 13" key="1">
    <citation type="submission" date="2019-12" db="EMBL/GenBank/DDBJ databases">
        <title>Nitratireductor arenosus sp. nov., Isolated from sea sand, Jeju island, South Korea.</title>
        <authorList>
            <person name="Kim W."/>
        </authorList>
    </citation>
    <scope>NUCLEOTIDE SEQUENCE [LARGE SCALE GENOMIC DNA]</scope>
    <source>
        <strain evidence="12 13">CAU 1489</strain>
    </source>
</reference>
<evidence type="ECO:0000256" key="4">
    <source>
        <dbReference type="ARBA" id="ARBA00022692"/>
    </source>
</evidence>
<comment type="function">
    <text evidence="1">May be required for disulfide bond formation in some proteins.</text>
</comment>
<dbReference type="EC" id="1.8.1.8" evidence="12"/>
<sequence>MKTIVFALLAMFTAAMPAPASAQPGTPLPVDAAFGLDVTREPDSRLTLKWEIAPGYYLYREQIAVSAAGQPVAVDTAPGTRKNDPTFGPSEVYYRQATARLAEPVFGTIEVTYQGCQDGGICYAPEKRRVDALTLAVSAPPRAMPGADVAWLTEEASTGDGGLPDGAGFALAADDGLIDTLLGKGGVLLVVLSFPLFGLLLAFTPCVFPMYPILAGALAREGDKLTARRGFVLSTIYVLSLALAFAFLGAAAGWSGQNLQLVLQSPVTIGLLALLFAVLALSMFGLYELQLPGALTRWIARRTGGLGGSKRSAALLGFSSVLIVGPCVTVPLAGALLYIAQTADVALGAAALFGLGIGKGLPLIVLGTLGGRALPRAGAWMDSVKRVFGFGFLATAIWTATPLLPAGLDLVLWAALLITIASFAFSARLPAPTPLAAARALGAVALVSGIILMLGAASGGTDPLRPLAQLAQRSTQAGPGRELVFARIGSAPELKTRLAAAGGRPTLVYFTADWCVTCRVIERSVLPDPAVTEGLANLQLVKADLSDFDDDNAALMRAMRVAGPPTMVFFNAEGREVAKTRLIGSVTVDSLTRSAAAAREP</sequence>
<evidence type="ECO:0000259" key="11">
    <source>
        <dbReference type="PROSITE" id="PS51352"/>
    </source>
</evidence>
<feature type="transmembrane region" description="Helical" evidence="9">
    <location>
        <begin position="436"/>
        <end position="457"/>
    </location>
</feature>
<evidence type="ECO:0000256" key="6">
    <source>
        <dbReference type="ARBA" id="ARBA00022989"/>
    </source>
</evidence>
<dbReference type="AlphaFoldDB" id="A0A844QD97"/>
<dbReference type="SUPFAM" id="SSF52833">
    <property type="entry name" value="Thioredoxin-like"/>
    <property type="match status" value="1"/>
</dbReference>
<dbReference type="Pfam" id="PF11412">
    <property type="entry name" value="DsbD_N"/>
    <property type="match status" value="1"/>
</dbReference>
<feature type="chain" id="PRO_5032821643" evidence="10">
    <location>
        <begin position="23"/>
        <end position="601"/>
    </location>
</feature>
<keyword evidence="8" id="KW-0676">Redox-active center</keyword>
<keyword evidence="6 9" id="KW-1133">Transmembrane helix</keyword>
<dbReference type="GO" id="GO:0047134">
    <property type="term" value="F:protein-disulfide reductase [NAD(P)H] activity"/>
    <property type="evidence" value="ECO:0007669"/>
    <property type="project" value="UniProtKB-EC"/>
</dbReference>
<feature type="transmembrane region" description="Helical" evidence="9">
    <location>
        <begin position="187"/>
        <end position="211"/>
    </location>
</feature>
<dbReference type="InterPro" id="IPR036929">
    <property type="entry name" value="DsbDN_sf"/>
</dbReference>
<evidence type="ECO:0000313" key="12">
    <source>
        <dbReference type="EMBL" id="MVA95990.1"/>
    </source>
</evidence>
<evidence type="ECO:0000256" key="7">
    <source>
        <dbReference type="ARBA" id="ARBA00023136"/>
    </source>
</evidence>
<dbReference type="InterPro" id="IPR017937">
    <property type="entry name" value="Thioredoxin_CS"/>
</dbReference>
<dbReference type="InterPro" id="IPR012336">
    <property type="entry name" value="Thioredoxin-like_fold"/>
</dbReference>
<feature type="signal peptide" evidence="10">
    <location>
        <begin position="1"/>
        <end position="22"/>
    </location>
</feature>
<evidence type="ECO:0000256" key="10">
    <source>
        <dbReference type="SAM" id="SignalP"/>
    </source>
</evidence>
<dbReference type="SUPFAM" id="SSF74863">
    <property type="entry name" value="Thiol:disulfide interchange protein DsbD, N-terminal domain (DsbD-alpha)"/>
    <property type="match status" value="1"/>
</dbReference>
<protein>
    <submittedName>
        <fullName evidence="12">Protein-disulfide reductase DsbD</fullName>
        <ecNumber evidence="12">1.8.1.8</ecNumber>
    </submittedName>
</protein>
<dbReference type="PANTHER" id="PTHR32234">
    <property type="entry name" value="THIOL:DISULFIDE INTERCHANGE PROTEIN DSBD"/>
    <property type="match status" value="1"/>
</dbReference>
<dbReference type="NCBIfam" id="NF001419">
    <property type="entry name" value="PRK00293.1"/>
    <property type="match status" value="1"/>
</dbReference>
<evidence type="ECO:0000256" key="1">
    <source>
        <dbReference type="ARBA" id="ARBA00003565"/>
    </source>
</evidence>
<keyword evidence="12" id="KW-0560">Oxidoreductase</keyword>
<feature type="transmembrane region" description="Helical" evidence="9">
    <location>
        <begin position="345"/>
        <end position="366"/>
    </location>
</feature>
<feature type="transmembrane region" description="Helical" evidence="9">
    <location>
        <begin position="231"/>
        <end position="255"/>
    </location>
</feature>
<dbReference type="EMBL" id="WPHG01000001">
    <property type="protein sequence ID" value="MVA95990.1"/>
    <property type="molecule type" value="Genomic_DNA"/>
</dbReference>
<feature type="transmembrane region" description="Helical" evidence="9">
    <location>
        <begin position="312"/>
        <end position="339"/>
    </location>
</feature>
<dbReference type="Proteomes" id="UP000463224">
    <property type="component" value="Unassembled WGS sequence"/>
</dbReference>
<evidence type="ECO:0000256" key="8">
    <source>
        <dbReference type="ARBA" id="ARBA00023284"/>
    </source>
</evidence>
<evidence type="ECO:0000256" key="3">
    <source>
        <dbReference type="ARBA" id="ARBA00022475"/>
    </source>
</evidence>
<dbReference type="GO" id="GO:0045454">
    <property type="term" value="P:cell redox homeostasis"/>
    <property type="evidence" value="ECO:0007669"/>
    <property type="project" value="TreeGrafter"/>
</dbReference>
<feature type="transmembrane region" description="Helical" evidence="9">
    <location>
        <begin position="410"/>
        <end position="429"/>
    </location>
</feature>
<keyword evidence="13" id="KW-1185">Reference proteome</keyword>
<proteinExistence type="predicted"/>
<dbReference type="GO" id="GO:0017004">
    <property type="term" value="P:cytochrome complex assembly"/>
    <property type="evidence" value="ECO:0007669"/>
    <property type="project" value="UniProtKB-KW"/>
</dbReference>
<name>A0A844QD97_9HYPH</name>
<organism evidence="12 13">
    <name type="scientific">Nitratireductor arenosus</name>
    <dbReference type="NCBI Taxonomy" id="2682096"/>
    <lineage>
        <taxon>Bacteria</taxon>
        <taxon>Pseudomonadati</taxon>
        <taxon>Pseudomonadota</taxon>
        <taxon>Alphaproteobacteria</taxon>
        <taxon>Hyphomicrobiales</taxon>
        <taxon>Phyllobacteriaceae</taxon>
        <taxon>Nitratireductor</taxon>
    </lineage>
</organism>
<dbReference type="Gene3D" id="2.60.40.1250">
    <property type="entry name" value="Thiol:disulfide interchange protein DsbD, N-terminal domain"/>
    <property type="match status" value="1"/>
</dbReference>
<accession>A0A844QD97</accession>
<evidence type="ECO:0000313" key="13">
    <source>
        <dbReference type="Proteomes" id="UP000463224"/>
    </source>
</evidence>
<keyword evidence="3" id="KW-1003">Cell membrane</keyword>
<feature type="transmembrane region" description="Helical" evidence="9">
    <location>
        <begin position="387"/>
        <end position="404"/>
    </location>
</feature>